<sequence>SLKRGPFQRFLSVYHNRLSTDTTTSHLFGMNWSIFVLFSLSWSWQCASGARILAFFPMPWRSHQNVFRPLMKELALRGHQVDFFTNLPMNNPPKGLNQKVVKDWQGEVMKGYKEEDVANMITFNVQRNLVYYCGR</sequence>
<feature type="non-terminal residue" evidence="1">
    <location>
        <position position="135"/>
    </location>
</feature>
<protein>
    <recommendedName>
        <fullName evidence="2">Ecdysteroid UDP-glucosyltransferase</fullName>
    </recommendedName>
</protein>
<dbReference type="AlphaFoldDB" id="A0A146LV85"/>
<accession>A0A146LV85</accession>
<dbReference type="SUPFAM" id="SSF53756">
    <property type="entry name" value="UDP-Glycosyltransferase/glycogen phosphorylase"/>
    <property type="match status" value="1"/>
</dbReference>
<evidence type="ECO:0000313" key="1">
    <source>
        <dbReference type="EMBL" id="JAQ11583.1"/>
    </source>
</evidence>
<dbReference type="Gene3D" id="3.40.50.2000">
    <property type="entry name" value="Glycogen Phosphorylase B"/>
    <property type="match status" value="1"/>
</dbReference>
<organism evidence="1">
    <name type="scientific">Lygus hesperus</name>
    <name type="common">Western plant bug</name>
    <dbReference type="NCBI Taxonomy" id="30085"/>
    <lineage>
        <taxon>Eukaryota</taxon>
        <taxon>Metazoa</taxon>
        <taxon>Ecdysozoa</taxon>
        <taxon>Arthropoda</taxon>
        <taxon>Hexapoda</taxon>
        <taxon>Insecta</taxon>
        <taxon>Pterygota</taxon>
        <taxon>Neoptera</taxon>
        <taxon>Paraneoptera</taxon>
        <taxon>Hemiptera</taxon>
        <taxon>Heteroptera</taxon>
        <taxon>Panheteroptera</taxon>
        <taxon>Cimicomorpha</taxon>
        <taxon>Miridae</taxon>
        <taxon>Mirini</taxon>
        <taxon>Lygus</taxon>
    </lineage>
</organism>
<dbReference type="EMBL" id="GDHC01007046">
    <property type="protein sequence ID" value="JAQ11583.1"/>
    <property type="molecule type" value="Transcribed_RNA"/>
</dbReference>
<proteinExistence type="predicted"/>
<name>A0A146LV85_LYGHE</name>
<gene>
    <name evidence="1" type="ORF">g.61759</name>
</gene>
<reference evidence="1" key="1">
    <citation type="journal article" date="2016" name="Gigascience">
        <title>De novo construction of an expanded transcriptome assembly for the western tarnished plant bug, Lygus hesperus.</title>
        <authorList>
            <person name="Tassone E.E."/>
            <person name="Geib S.M."/>
            <person name="Hall B."/>
            <person name="Fabrick J.A."/>
            <person name="Brent C.S."/>
            <person name="Hull J.J."/>
        </authorList>
    </citation>
    <scope>NUCLEOTIDE SEQUENCE</scope>
</reference>
<feature type="non-terminal residue" evidence="1">
    <location>
        <position position="1"/>
    </location>
</feature>
<evidence type="ECO:0008006" key="2">
    <source>
        <dbReference type="Google" id="ProtNLM"/>
    </source>
</evidence>